<name>A0A2P6RCG7_ROSCH</name>
<accession>A0A2P6RCG7</accession>
<dbReference type="STRING" id="74649.A0A2P6RCG7"/>
<evidence type="ECO:0000313" key="2">
    <source>
        <dbReference type="EMBL" id="PRQ44105.1"/>
    </source>
</evidence>
<keyword evidence="1" id="KW-0472">Membrane</keyword>
<dbReference type="EMBL" id="PDCK01000041">
    <property type="protein sequence ID" value="PRQ44105.1"/>
    <property type="molecule type" value="Genomic_DNA"/>
</dbReference>
<sequence length="87" mass="10279">MVMYHQDKNMNNPKAVEQLKEVAFSYSILSDPKKGSDFSRKTQSNFTYISFELLFLLFCILISLQQSLRYLHILPLSAFWGFILFLY</sequence>
<evidence type="ECO:0000256" key="1">
    <source>
        <dbReference type="SAM" id="Phobius"/>
    </source>
</evidence>
<dbReference type="SUPFAM" id="SSF46565">
    <property type="entry name" value="Chaperone J-domain"/>
    <property type="match status" value="1"/>
</dbReference>
<feature type="transmembrane region" description="Helical" evidence="1">
    <location>
        <begin position="46"/>
        <end position="64"/>
    </location>
</feature>
<dbReference type="InterPro" id="IPR036869">
    <property type="entry name" value="J_dom_sf"/>
</dbReference>
<organism evidence="2 3">
    <name type="scientific">Rosa chinensis</name>
    <name type="common">China rose</name>
    <dbReference type="NCBI Taxonomy" id="74649"/>
    <lineage>
        <taxon>Eukaryota</taxon>
        <taxon>Viridiplantae</taxon>
        <taxon>Streptophyta</taxon>
        <taxon>Embryophyta</taxon>
        <taxon>Tracheophyta</taxon>
        <taxon>Spermatophyta</taxon>
        <taxon>Magnoliopsida</taxon>
        <taxon>eudicotyledons</taxon>
        <taxon>Gunneridae</taxon>
        <taxon>Pentapetalae</taxon>
        <taxon>rosids</taxon>
        <taxon>fabids</taxon>
        <taxon>Rosales</taxon>
        <taxon>Rosaceae</taxon>
        <taxon>Rosoideae</taxon>
        <taxon>Rosoideae incertae sedis</taxon>
        <taxon>Rosa</taxon>
    </lineage>
</organism>
<reference evidence="2 3" key="1">
    <citation type="journal article" date="2018" name="Nat. Genet.">
        <title>The Rosa genome provides new insights in the design of modern roses.</title>
        <authorList>
            <person name="Bendahmane M."/>
        </authorList>
    </citation>
    <scope>NUCLEOTIDE SEQUENCE [LARGE SCALE GENOMIC DNA]</scope>
    <source>
        <strain evidence="3">cv. Old Blush</strain>
    </source>
</reference>
<keyword evidence="1" id="KW-0812">Transmembrane</keyword>
<gene>
    <name evidence="2" type="ORF">RchiOBHm_Chr3g0475551</name>
</gene>
<protein>
    <submittedName>
        <fullName evidence="2">Putative DnaJ domain-containing protein</fullName>
    </submittedName>
</protein>
<keyword evidence="3" id="KW-1185">Reference proteome</keyword>
<keyword evidence="1" id="KW-1133">Transmembrane helix</keyword>
<proteinExistence type="predicted"/>
<dbReference type="Gene3D" id="1.10.287.110">
    <property type="entry name" value="DnaJ domain"/>
    <property type="match status" value="1"/>
</dbReference>
<evidence type="ECO:0000313" key="3">
    <source>
        <dbReference type="Proteomes" id="UP000238479"/>
    </source>
</evidence>
<comment type="caution">
    <text evidence="2">The sequence shown here is derived from an EMBL/GenBank/DDBJ whole genome shotgun (WGS) entry which is preliminary data.</text>
</comment>
<dbReference type="Proteomes" id="UP000238479">
    <property type="component" value="Chromosome 3"/>
</dbReference>
<dbReference type="Gramene" id="PRQ44105">
    <property type="protein sequence ID" value="PRQ44105"/>
    <property type="gene ID" value="RchiOBHm_Chr3g0475551"/>
</dbReference>
<dbReference type="AlphaFoldDB" id="A0A2P6RCG7"/>